<evidence type="ECO:0000256" key="1">
    <source>
        <dbReference type="ARBA" id="ARBA00022801"/>
    </source>
</evidence>
<dbReference type="EMBL" id="CP053069">
    <property type="protein sequence ID" value="QJR12922.1"/>
    <property type="molecule type" value="Genomic_DNA"/>
</dbReference>
<name>A0A6M4H0Q9_9PROT</name>
<dbReference type="GO" id="GO:0003847">
    <property type="term" value="F:1-alkyl-2-acetylglycerophosphocholine esterase activity"/>
    <property type="evidence" value="ECO:0007669"/>
    <property type="project" value="TreeGrafter"/>
</dbReference>
<dbReference type="SUPFAM" id="SSF53474">
    <property type="entry name" value="alpha/beta-Hydrolases"/>
    <property type="match status" value="1"/>
</dbReference>
<evidence type="ECO:0008006" key="7">
    <source>
        <dbReference type="Google" id="ProtNLM"/>
    </source>
</evidence>
<gene>
    <name evidence="5" type="ORF">DSM104443_04016</name>
</gene>
<dbReference type="GO" id="GO:0016042">
    <property type="term" value="P:lipid catabolic process"/>
    <property type="evidence" value="ECO:0007669"/>
    <property type="project" value="UniProtKB-KW"/>
</dbReference>
<accession>A0A6M4H0Q9</accession>
<dbReference type="AlphaFoldDB" id="A0A6M4H0Q9"/>
<dbReference type="PANTHER" id="PTHR10272:SF0">
    <property type="entry name" value="PLATELET-ACTIVATING FACTOR ACETYLHYDROLASE"/>
    <property type="match status" value="1"/>
</dbReference>
<organism evidence="5 6">
    <name type="scientific">Usitatibacter rugosus</name>
    <dbReference type="NCBI Taxonomy" id="2732067"/>
    <lineage>
        <taxon>Bacteria</taxon>
        <taxon>Pseudomonadati</taxon>
        <taxon>Pseudomonadota</taxon>
        <taxon>Betaproteobacteria</taxon>
        <taxon>Nitrosomonadales</taxon>
        <taxon>Usitatibacteraceae</taxon>
        <taxon>Usitatibacter</taxon>
    </lineage>
</organism>
<dbReference type="RefSeq" id="WP_171095550.1">
    <property type="nucleotide sequence ID" value="NZ_CP053069.1"/>
</dbReference>
<protein>
    <recommendedName>
        <fullName evidence="7">Dienelactone hydrolase</fullName>
    </recommendedName>
</protein>
<keyword evidence="4" id="KW-0732">Signal</keyword>
<proteinExistence type="predicted"/>
<keyword evidence="1" id="KW-0378">Hydrolase</keyword>
<evidence type="ECO:0000256" key="2">
    <source>
        <dbReference type="ARBA" id="ARBA00022963"/>
    </source>
</evidence>
<keyword evidence="6" id="KW-1185">Reference proteome</keyword>
<feature type="signal peptide" evidence="4">
    <location>
        <begin position="1"/>
        <end position="28"/>
    </location>
</feature>
<feature type="chain" id="PRO_5026694618" description="Dienelactone hydrolase" evidence="4">
    <location>
        <begin position="29"/>
        <end position="330"/>
    </location>
</feature>
<evidence type="ECO:0000256" key="3">
    <source>
        <dbReference type="ARBA" id="ARBA00023098"/>
    </source>
</evidence>
<dbReference type="KEGG" id="uru:DSM104443_04016"/>
<reference evidence="5 6" key="1">
    <citation type="submission" date="2020-04" db="EMBL/GenBank/DDBJ databases">
        <title>Usitatibacter rugosus gen. nov., sp. nov. and Usitatibacter palustris sp. nov., novel members of Usitatibacteraceae fam. nov. within the order Nitrosomonadales isolated from soil.</title>
        <authorList>
            <person name="Huber K.J."/>
            <person name="Neumann-Schaal M."/>
            <person name="Geppert A."/>
            <person name="Luckner M."/>
            <person name="Wanner G."/>
            <person name="Overmann J."/>
        </authorList>
    </citation>
    <scope>NUCLEOTIDE SEQUENCE [LARGE SCALE GENOMIC DNA]</scope>
    <source>
        <strain evidence="5 6">0125_3</strain>
    </source>
</reference>
<evidence type="ECO:0000256" key="4">
    <source>
        <dbReference type="SAM" id="SignalP"/>
    </source>
</evidence>
<sequence length="330" mass="35613">MRPLVPAIAFAALCATAVLLIDNGEAFAADGYDPLAISSRAKVRTVDLAVPGEKRQVPLRVFLPAGTAPAPVVLFSHGLGGSREGNAFMGEHWAKRGYVAVFLQHPGSDASVWQGVPPAERMKAMRNAATFNNLLLREKDVRATLDQLERWNTDTASPLRGRLDLAHVGMSGHSFGAITTQAVSGQSMSLGRGPDARIKAAVMFSPSGPRRGDAKRSFGAVGIPWMLMTGTLDTAPIGFIDLASRLEVFPALPPGSKYEVVLNLAEHSAFTDRALPGDRETRNPNHHRAILALSTAFWDAYLRDDANAREWLDGSEAKSVLEPADQWQKK</sequence>
<evidence type="ECO:0000313" key="6">
    <source>
        <dbReference type="Proteomes" id="UP000501534"/>
    </source>
</evidence>
<dbReference type="Gene3D" id="3.40.50.1820">
    <property type="entry name" value="alpha/beta hydrolase"/>
    <property type="match status" value="1"/>
</dbReference>
<keyword evidence="2" id="KW-0442">Lipid degradation</keyword>
<keyword evidence="3" id="KW-0443">Lipid metabolism</keyword>
<dbReference type="PANTHER" id="PTHR10272">
    <property type="entry name" value="PLATELET-ACTIVATING FACTOR ACETYLHYDROLASE"/>
    <property type="match status" value="1"/>
</dbReference>
<evidence type="ECO:0000313" key="5">
    <source>
        <dbReference type="EMBL" id="QJR12922.1"/>
    </source>
</evidence>
<dbReference type="Proteomes" id="UP000501534">
    <property type="component" value="Chromosome"/>
</dbReference>
<dbReference type="InterPro" id="IPR029058">
    <property type="entry name" value="AB_hydrolase_fold"/>
</dbReference>